<keyword evidence="9 14" id="KW-0067">ATP-binding</keyword>
<dbReference type="InterPro" id="IPR014140">
    <property type="entry name" value="DNA_helicase_suAddB"/>
</dbReference>
<dbReference type="HAMAP" id="MF_01452">
    <property type="entry name" value="AddB_type1"/>
    <property type="match status" value="1"/>
</dbReference>
<dbReference type="InterPro" id="IPR027417">
    <property type="entry name" value="P-loop_NTPase"/>
</dbReference>
<dbReference type="InterPro" id="IPR049035">
    <property type="entry name" value="ADDB_N"/>
</dbReference>
<dbReference type="AlphaFoldDB" id="A0A323TM42"/>
<dbReference type="GO" id="GO:0003690">
    <property type="term" value="F:double-stranded DNA binding"/>
    <property type="evidence" value="ECO:0007669"/>
    <property type="project" value="UniProtKB-UniRule"/>
</dbReference>
<keyword evidence="6 14" id="KW-0378">Hydrolase</keyword>
<dbReference type="GO" id="GO:0005524">
    <property type="term" value="F:ATP binding"/>
    <property type="evidence" value="ECO:0007669"/>
    <property type="project" value="UniProtKB-UniRule"/>
</dbReference>
<protein>
    <recommendedName>
        <fullName evidence="14">ATP-dependent helicase/deoxyribonuclease subunit B</fullName>
        <ecNumber evidence="14">3.1.-.-</ecNumber>
    </recommendedName>
    <alternativeName>
        <fullName evidence="14">ATP-dependent helicase/nuclease subunit AddB</fullName>
    </alternativeName>
</protein>
<dbReference type="GO" id="GO:0046872">
    <property type="term" value="F:metal ion binding"/>
    <property type="evidence" value="ECO:0007669"/>
    <property type="project" value="UniProtKB-KW"/>
</dbReference>
<evidence type="ECO:0000256" key="7">
    <source>
        <dbReference type="ARBA" id="ARBA00022806"/>
    </source>
</evidence>
<dbReference type="InterPro" id="IPR038726">
    <property type="entry name" value="PDDEXK_AddAB-type"/>
</dbReference>
<comment type="subunit">
    <text evidence="14">Heterodimer of AddA and AddB.</text>
</comment>
<name>A0A323TM42_9BACI</name>
<dbReference type="GO" id="GO:0000724">
    <property type="term" value="P:double-strand break repair via homologous recombination"/>
    <property type="evidence" value="ECO:0007669"/>
    <property type="project" value="UniProtKB-UniRule"/>
</dbReference>
<dbReference type="GO" id="GO:0008409">
    <property type="term" value="F:5'-3' exonuclease activity"/>
    <property type="evidence" value="ECO:0007669"/>
    <property type="project" value="UniProtKB-UniRule"/>
</dbReference>
<dbReference type="EMBL" id="PDOD01000001">
    <property type="protein sequence ID" value="PYZ95096.1"/>
    <property type="molecule type" value="Genomic_DNA"/>
</dbReference>
<keyword evidence="12 14" id="KW-0238">DNA-binding</keyword>
<dbReference type="Pfam" id="PF21445">
    <property type="entry name" value="ADDB_N"/>
    <property type="match status" value="1"/>
</dbReference>
<dbReference type="Gene3D" id="6.10.140.1030">
    <property type="match status" value="1"/>
</dbReference>
<dbReference type="RefSeq" id="WP_110608731.1">
    <property type="nucleotide sequence ID" value="NZ_PDOD01000001.1"/>
</dbReference>
<evidence type="ECO:0000256" key="12">
    <source>
        <dbReference type="ARBA" id="ARBA00023125"/>
    </source>
</evidence>
<keyword evidence="11 14" id="KW-0411">Iron-sulfur</keyword>
<dbReference type="Pfam" id="PF12705">
    <property type="entry name" value="PDDEXK_1"/>
    <property type="match status" value="1"/>
</dbReference>
<evidence type="ECO:0000256" key="2">
    <source>
        <dbReference type="ARBA" id="ARBA00022722"/>
    </source>
</evidence>
<dbReference type="Proteomes" id="UP000248214">
    <property type="component" value="Unassembled WGS sequence"/>
</dbReference>
<evidence type="ECO:0000256" key="5">
    <source>
        <dbReference type="ARBA" id="ARBA00022763"/>
    </source>
</evidence>
<evidence type="ECO:0000313" key="16">
    <source>
        <dbReference type="EMBL" id="PYZ95096.1"/>
    </source>
</evidence>
<dbReference type="OrthoDB" id="9758506at2"/>
<dbReference type="GO" id="GO:0051539">
    <property type="term" value="F:4 iron, 4 sulfur cluster binding"/>
    <property type="evidence" value="ECO:0007669"/>
    <property type="project" value="UniProtKB-KW"/>
</dbReference>
<evidence type="ECO:0000256" key="3">
    <source>
        <dbReference type="ARBA" id="ARBA00022723"/>
    </source>
</evidence>
<dbReference type="PANTHER" id="PTHR30591:SF1">
    <property type="entry name" value="RECBCD ENZYME SUBUNIT RECC"/>
    <property type="match status" value="1"/>
</dbReference>
<feature type="binding site" evidence="14">
    <location>
        <position position="1125"/>
    </location>
    <ligand>
        <name>[4Fe-4S] cluster</name>
        <dbReference type="ChEBI" id="CHEBI:49883"/>
    </ligand>
</feature>
<organism evidence="16 17">
    <name type="scientific">Salipaludibacillus keqinensis</name>
    <dbReference type="NCBI Taxonomy" id="2045207"/>
    <lineage>
        <taxon>Bacteria</taxon>
        <taxon>Bacillati</taxon>
        <taxon>Bacillota</taxon>
        <taxon>Bacilli</taxon>
        <taxon>Bacillales</taxon>
        <taxon>Bacillaceae</taxon>
    </lineage>
</organism>
<dbReference type="Gene3D" id="3.90.320.10">
    <property type="match status" value="1"/>
</dbReference>
<comment type="cofactor">
    <cofactor evidence="14">
        <name>Mg(2+)</name>
        <dbReference type="ChEBI" id="CHEBI:18420"/>
    </cofactor>
</comment>
<comment type="caution">
    <text evidence="16">The sequence shown here is derived from an EMBL/GenBank/DDBJ whole genome shotgun (WGS) entry which is preliminary data.</text>
</comment>
<dbReference type="InterPro" id="IPR014017">
    <property type="entry name" value="DNA_helicase_UvrD-like_C"/>
</dbReference>
<evidence type="ECO:0000256" key="8">
    <source>
        <dbReference type="ARBA" id="ARBA00022839"/>
    </source>
</evidence>
<dbReference type="EC" id="3.1.-.-" evidence="14"/>
<comment type="similarity">
    <text evidence="14">Belongs to the helicase family. AddB/RexB type 1 subfamily.</text>
</comment>
<feature type="domain" description="UvrD-like helicase C-terminal" evidence="15">
    <location>
        <begin position="271"/>
        <end position="598"/>
    </location>
</feature>
<evidence type="ECO:0000256" key="9">
    <source>
        <dbReference type="ARBA" id="ARBA00022840"/>
    </source>
</evidence>
<evidence type="ECO:0000256" key="14">
    <source>
        <dbReference type="HAMAP-Rule" id="MF_01452"/>
    </source>
</evidence>
<comment type="function">
    <text evidence="14">The heterodimer acts as both an ATP-dependent DNA helicase and an ATP-dependent, dual-direction single-stranded exonuclease. Recognizes the chi site generating a DNA molecule suitable for the initiation of homologous recombination. The AddB subunit has 5' -&gt; 3' nuclease activity but not helicase activity.</text>
</comment>
<dbReference type="GO" id="GO:0004386">
    <property type="term" value="F:helicase activity"/>
    <property type="evidence" value="ECO:0007669"/>
    <property type="project" value="UniProtKB-KW"/>
</dbReference>
<comment type="miscellaneous">
    <text evidence="14">Despite having conserved helicase domains, this subunit does not have helicase activity.</text>
</comment>
<gene>
    <name evidence="14 16" type="primary">addB</name>
    <name evidence="16" type="ORF">CR194_06165</name>
</gene>
<proteinExistence type="inferred from homology"/>
<dbReference type="NCBIfam" id="TIGR02773">
    <property type="entry name" value="addB_Gpos"/>
    <property type="match status" value="1"/>
</dbReference>
<feature type="binding site" evidence="14">
    <location>
        <position position="1131"/>
    </location>
    <ligand>
        <name>[4Fe-4S] cluster</name>
        <dbReference type="ChEBI" id="CHEBI:49883"/>
    </ligand>
</feature>
<keyword evidence="2 14" id="KW-0540">Nuclease</keyword>
<keyword evidence="8 14" id="KW-0269">Exonuclease</keyword>
<dbReference type="InterPro" id="IPR011604">
    <property type="entry name" value="PDDEXK-like_dom_sf"/>
</dbReference>
<keyword evidence="13 14" id="KW-0234">DNA repair</keyword>
<evidence type="ECO:0000256" key="1">
    <source>
        <dbReference type="ARBA" id="ARBA00022485"/>
    </source>
</evidence>
<keyword evidence="3 14" id="KW-0479">Metal-binding</keyword>
<dbReference type="Gene3D" id="3.40.50.300">
    <property type="entry name" value="P-loop containing nucleotide triphosphate hydrolases"/>
    <property type="match status" value="4"/>
</dbReference>
<evidence type="ECO:0000259" key="15">
    <source>
        <dbReference type="PROSITE" id="PS51217"/>
    </source>
</evidence>
<evidence type="ECO:0000256" key="11">
    <source>
        <dbReference type="ARBA" id="ARBA00023014"/>
    </source>
</evidence>
<keyword evidence="1 14" id="KW-0004">4Fe-4S</keyword>
<keyword evidence="7 14" id="KW-0347">Helicase</keyword>
<sequence>MGVRFFIGRSGTGKTSKMQEEMINEMKRDPVGPPIIYLVPEQMTFQAERNLVTKMGRGITRTQVLSFTRLALRILQETGGLTRYHIDKTGIHMLLRKIIEREKGQFQLFQKATVSQGFVDQLEQMLTEFKRYDIDSEILQVEMEKIKDTHQESATERTLEDKLHDIYIILSQVEKELKEKYIASEDYLQLLAEKIPESSILKDAVVFIDGFHSFTPIELNVLRSLLITVKNVNVSLTLDAPVGKGDILHPLDLFFETANTYQQLSILCDETGVEDVSNSVFDHSKRFKSNGLAYLEENQHVRPPVPTEDHDGIHVISAVHRRGEVERVSREIIRLVREEGFRFGEIAILLRNMGEYGDYFETIFKDEHIPFFTDQKRSVLNHPLVEFIRSSLEIVQRHWRYEAVFRTFKTEILFPLGNTDTREQVDQLENYVLSYGIQGKKWYVKEPWTYQRMATTAEHEAEKTKSEQLFEKEINELREQLISPLVQFQKRMKKAKTVSQYCQVVFQLLEDVQAPEKLEQLRDDSLEANDLRQAREHDQLWGEIIHLINQMVEVSGDEEVSFDLFMKMIDTGLEGMNFSIVPPAFDQVVIADMEMSRLSDIRCAFIMGVNDGVIPAKPDEGSMISEDERELLGQQGLNLAPGAQRQLLNESFLIYMTQAIPKEKLYLTYPLADEEGRSLQPSMMLNHIHDLFPAMKVEVAFDSPTEVNENEEISFITHPEKTLSHLTQQLQGWKRGYPLSTMWWDVYNWYVVHPIWKGKASRVLQSLHYQNQPSKLPIRLTEALYGSTLKTSVSRMEQYNSCPFSQFANYGLRLKERETFKLEAPDIGTLFHAALKEMAEALRQEGKDFANLSNDMAQSMSKQIVGNLAPKIQREILLSSNRFNYIQQKLEEVVARASTVLAEQARKTGFSPAGLEVGFGPEQQLPPLTFELENGHLVELIGRIDRVDKAEDTEGVYVRILDYKSSSKDIKLDEVYEGLALQMLIYLDVVVSYSKQWLGTEVTPAGVLYFHVHNPMIQADQKLSLEQIEAKILKEFKMKGLLSSSLQAIKQMDLTLESGRSDILPVGLKKDGQPYSNSKVISQNDYEILRSYLRTHVKKVGESILQGDIDLKPYKKKQKVPCTFCSYKSFCQFDPSIETNEYRYITGKSNEEVLELLRDEGGASNEDSTETK</sequence>
<keyword evidence="4 14" id="KW-0547">Nucleotide-binding</keyword>
<dbReference type="SUPFAM" id="SSF52540">
    <property type="entry name" value="P-loop containing nucleoside triphosphate hydrolases"/>
    <property type="match status" value="1"/>
</dbReference>
<dbReference type="PANTHER" id="PTHR30591">
    <property type="entry name" value="RECBCD ENZYME SUBUNIT RECC"/>
    <property type="match status" value="1"/>
</dbReference>
<keyword evidence="5 14" id="KW-0227">DNA damage</keyword>
<keyword evidence="10 14" id="KW-0408">Iron</keyword>
<evidence type="ECO:0000313" key="17">
    <source>
        <dbReference type="Proteomes" id="UP000248214"/>
    </source>
</evidence>
<evidence type="ECO:0000256" key="6">
    <source>
        <dbReference type="ARBA" id="ARBA00022801"/>
    </source>
</evidence>
<evidence type="ECO:0000256" key="10">
    <source>
        <dbReference type="ARBA" id="ARBA00023004"/>
    </source>
</evidence>
<evidence type="ECO:0000256" key="13">
    <source>
        <dbReference type="ARBA" id="ARBA00023204"/>
    </source>
</evidence>
<reference evidence="16 17" key="1">
    <citation type="submission" date="2017-10" db="EMBL/GenBank/DDBJ databases">
        <title>Bacillus sp. nov., a halophilic bacterium isolated from a Keqin Lake.</title>
        <authorList>
            <person name="Wang H."/>
        </authorList>
    </citation>
    <scope>NUCLEOTIDE SEQUENCE [LARGE SCALE GENOMIC DNA]</scope>
    <source>
        <strain evidence="16 17">KQ-12</strain>
    </source>
</reference>
<feature type="binding site" evidence="14">
    <location>
        <position position="1122"/>
    </location>
    <ligand>
        <name>[4Fe-4S] cluster</name>
        <dbReference type="ChEBI" id="CHEBI:49883"/>
    </ligand>
</feature>
<feature type="binding site" evidence="14">
    <location>
        <position position="802"/>
    </location>
    <ligand>
        <name>[4Fe-4S] cluster</name>
        <dbReference type="ChEBI" id="CHEBI:49883"/>
    </ligand>
</feature>
<evidence type="ECO:0000256" key="4">
    <source>
        <dbReference type="ARBA" id="ARBA00022741"/>
    </source>
</evidence>
<accession>A0A323TM42</accession>
<keyword evidence="17" id="KW-1185">Reference proteome</keyword>
<comment type="cofactor">
    <cofactor evidence="14">
        <name>[4Fe-4S] cluster</name>
        <dbReference type="ChEBI" id="CHEBI:49883"/>
    </cofactor>
    <text evidence="14">Binds 1 [4Fe-4S] cluster.</text>
</comment>
<dbReference type="PROSITE" id="PS51217">
    <property type="entry name" value="UVRD_HELICASE_CTER"/>
    <property type="match status" value="1"/>
</dbReference>